<proteinExistence type="predicted"/>
<protein>
    <submittedName>
        <fullName evidence="1">Uncharacterized protein</fullName>
    </submittedName>
</protein>
<gene>
    <name evidence="1" type="ORF">SAMN04488054_11144</name>
</gene>
<accession>A0A1I4MDK5</accession>
<sequence>MLTFEEKMEILDGFPELTMKEVSLGRVNYHYEDSVIDKKNVVYHLHPNGNGFVYAGQIHGMKTDEKGMVNIREYSAEGLREIVSAAIESMSPQEDPEEMTMEEWTNENDQVLVIMKEDGGWNIYAGLELEGAFNTYPEAADFLEKEGFTRA</sequence>
<dbReference type="OrthoDB" id="2360619at2"/>
<dbReference type="EMBL" id="FOTY01000011">
    <property type="protein sequence ID" value="SFM01250.1"/>
    <property type="molecule type" value="Genomic_DNA"/>
</dbReference>
<dbReference type="RefSeq" id="WP_090926917.1">
    <property type="nucleotide sequence ID" value="NZ_FOTY01000011.1"/>
</dbReference>
<organism evidence="1 2">
    <name type="scientific">Salibacterium qingdaonense</name>
    <dbReference type="NCBI Taxonomy" id="266892"/>
    <lineage>
        <taxon>Bacteria</taxon>
        <taxon>Bacillati</taxon>
        <taxon>Bacillota</taxon>
        <taxon>Bacilli</taxon>
        <taxon>Bacillales</taxon>
        <taxon>Bacillaceae</taxon>
    </lineage>
</organism>
<evidence type="ECO:0000313" key="2">
    <source>
        <dbReference type="Proteomes" id="UP000199668"/>
    </source>
</evidence>
<dbReference type="AlphaFoldDB" id="A0A1I4MDK5"/>
<reference evidence="1 2" key="1">
    <citation type="submission" date="2016-10" db="EMBL/GenBank/DDBJ databases">
        <authorList>
            <person name="de Groot N.N."/>
        </authorList>
    </citation>
    <scope>NUCLEOTIDE SEQUENCE [LARGE SCALE GENOMIC DNA]</scope>
    <source>
        <strain evidence="1 2">CGMCC 1.6134</strain>
    </source>
</reference>
<dbReference type="Proteomes" id="UP000199668">
    <property type="component" value="Unassembled WGS sequence"/>
</dbReference>
<keyword evidence="2" id="KW-1185">Reference proteome</keyword>
<evidence type="ECO:0000313" key="1">
    <source>
        <dbReference type="EMBL" id="SFM01250.1"/>
    </source>
</evidence>
<dbReference type="STRING" id="266892.SAMN04488054_11144"/>
<name>A0A1I4MDK5_9BACI</name>